<accession>K0SFB4</accession>
<keyword evidence="3" id="KW-1185">Reference proteome</keyword>
<evidence type="ECO:0000313" key="3">
    <source>
        <dbReference type="Proteomes" id="UP000266841"/>
    </source>
</evidence>
<evidence type="ECO:0000256" key="1">
    <source>
        <dbReference type="SAM" id="MobiDB-lite"/>
    </source>
</evidence>
<dbReference type="EMBL" id="AGNL01028645">
    <property type="protein sequence ID" value="EJK57312.1"/>
    <property type="molecule type" value="Genomic_DNA"/>
</dbReference>
<feature type="region of interest" description="Disordered" evidence="1">
    <location>
        <begin position="29"/>
        <end position="58"/>
    </location>
</feature>
<dbReference type="Proteomes" id="UP000266841">
    <property type="component" value="Unassembled WGS sequence"/>
</dbReference>
<sequence>MAGGITPEPSRRPIVEGWERRRGIRRVAVAQPPLRSARGGPLADGEDEGNGSPFDGYGKLSSCYNAEPAGRACFGGGA</sequence>
<dbReference type="AlphaFoldDB" id="K0SFB4"/>
<evidence type="ECO:0000313" key="2">
    <source>
        <dbReference type="EMBL" id="EJK57312.1"/>
    </source>
</evidence>
<name>K0SFB4_THAOC</name>
<proteinExistence type="predicted"/>
<reference evidence="2 3" key="1">
    <citation type="journal article" date="2012" name="Genome Biol.">
        <title>Genome and low-iron response of an oceanic diatom adapted to chronic iron limitation.</title>
        <authorList>
            <person name="Lommer M."/>
            <person name="Specht M."/>
            <person name="Roy A.S."/>
            <person name="Kraemer L."/>
            <person name="Andreson R."/>
            <person name="Gutowska M.A."/>
            <person name="Wolf J."/>
            <person name="Bergner S.V."/>
            <person name="Schilhabel M.B."/>
            <person name="Klostermeier U.C."/>
            <person name="Beiko R.G."/>
            <person name="Rosenstiel P."/>
            <person name="Hippler M."/>
            <person name="Laroche J."/>
        </authorList>
    </citation>
    <scope>NUCLEOTIDE SEQUENCE [LARGE SCALE GENOMIC DNA]</scope>
    <source>
        <strain evidence="2 3">CCMP1005</strain>
    </source>
</reference>
<organism evidence="2 3">
    <name type="scientific">Thalassiosira oceanica</name>
    <name type="common">Marine diatom</name>
    <dbReference type="NCBI Taxonomy" id="159749"/>
    <lineage>
        <taxon>Eukaryota</taxon>
        <taxon>Sar</taxon>
        <taxon>Stramenopiles</taxon>
        <taxon>Ochrophyta</taxon>
        <taxon>Bacillariophyta</taxon>
        <taxon>Coscinodiscophyceae</taxon>
        <taxon>Thalassiosirophycidae</taxon>
        <taxon>Thalassiosirales</taxon>
        <taxon>Thalassiosiraceae</taxon>
        <taxon>Thalassiosira</taxon>
    </lineage>
</organism>
<comment type="caution">
    <text evidence="2">The sequence shown here is derived from an EMBL/GenBank/DDBJ whole genome shotgun (WGS) entry which is preliminary data.</text>
</comment>
<protein>
    <submittedName>
        <fullName evidence="2">Uncharacterized protein</fullName>
    </submittedName>
</protein>
<gene>
    <name evidence="2" type="ORF">THAOC_22659</name>
</gene>